<dbReference type="Proteomes" id="UP001207468">
    <property type="component" value="Unassembled WGS sequence"/>
</dbReference>
<evidence type="ECO:0000313" key="2">
    <source>
        <dbReference type="Proteomes" id="UP001207468"/>
    </source>
</evidence>
<protein>
    <submittedName>
        <fullName evidence="1">Uncharacterized protein</fullName>
    </submittedName>
</protein>
<organism evidence="1 2">
    <name type="scientific">Russula earlei</name>
    <dbReference type="NCBI Taxonomy" id="71964"/>
    <lineage>
        <taxon>Eukaryota</taxon>
        <taxon>Fungi</taxon>
        <taxon>Dikarya</taxon>
        <taxon>Basidiomycota</taxon>
        <taxon>Agaricomycotina</taxon>
        <taxon>Agaricomycetes</taxon>
        <taxon>Russulales</taxon>
        <taxon>Russulaceae</taxon>
        <taxon>Russula</taxon>
    </lineage>
</organism>
<sequence length="179" mass="19469">MLTFAALLRRMRKAHVSQIRCATRRRLPRRSLTFFSGPIPAGAAEEPPLALVRSVTRPFCRLGPVNPLQGADYRIASLPFSPVRDVLPSFRPEPRAGSTCHVDRRNGLTRPAVTGAPHTWARDGRALRTGGLARAVLRGTALWVLVLRNGPPRAHGTAQDGSACARLYAHDAPFVGRVA</sequence>
<gene>
    <name evidence="1" type="ORF">F5148DRAFT_632993</name>
</gene>
<comment type="caution">
    <text evidence="1">The sequence shown here is derived from an EMBL/GenBank/DDBJ whole genome shotgun (WGS) entry which is preliminary data.</text>
</comment>
<accession>A0ACC0TVC5</accession>
<name>A0ACC0TVC5_9AGAM</name>
<dbReference type="EMBL" id="JAGFNK010000480">
    <property type="protein sequence ID" value="KAI9449692.1"/>
    <property type="molecule type" value="Genomic_DNA"/>
</dbReference>
<keyword evidence="2" id="KW-1185">Reference proteome</keyword>
<evidence type="ECO:0000313" key="1">
    <source>
        <dbReference type="EMBL" id="KAI9449692.1"/>
    </source>
</evidence>
<reference evidence="1" key="1">
    <citation type="submission" date="2021-03" db="EMBL/GenBank/DDBJ databases">
        <title>Evolutionary priming and transition to the ectomycorrhizal habit in an iconic lineage of mushroom-forming fungi: is preadaptation a requirement?</title>
        <authorList>
            <consortium name="DOE Joint Genome Institute"/>
            <person name="Looney B.P."/>
            <person name="Miyauchi S."/>
            <person name="Morin E."/>
            <person name="Drula E."/>
            <person name="Courty P.E."/>
            <person name="Chicoki N."/>
            <person name="Fauchery L."/>
            <person name="Kohler A."/>
            <person name="Kuo A."/>
            <person name="LaButti K."/>
            <person name="Pangilinan J."/>
            <person name="Lipzen A."/>
            <person name="Riley R."/>
            <person name="Andreopoulos W."/>
            <person name="He G."/>
            <person name="Johnson J."/>
            <person name="Barry K.W."/>
            <person name="Grigoriev I.V."/>
            <person name="Nagy L."/>
            <person name="Hibbett D."/>
            <person name="Henrissat B."/>
            <person name="Matheny P.B."/>
            <person name="Labbe J."/>
            <person name="Martin A.F."/>
        </authorList>
    </citation>
    <scope>NUCLEOTIDE SEQUENCE</scope>
    <source>
        <strain evidence="1">BPL698</strain>
    </source>
</reference>
<proteinExistence type="predicted"/>